<evidence type="ECO:0000313" key="3">
    <source>
        <dbReference type="EMBL" id="VEG29995.1"/>
    </source>
</evidence>
<evidence type="ECO:0000313" key="4">
    <source>
        <dbReference type="Proteomes" id="UP000266895"/>
    </source>
</evidence>
<accession>A0A3S4SPG2</accession>
<name>A0A3S4SPG2_9ACTO</name>
<dbReference type="Pfam" id="PF05713">
    <property type="entry name" value="MobC"/>
    <property type="match status" value="1"/>
</dbReference>
<sequence length="135" mass="14671">MSGTGSDARRRPRHDLRRSARVRDGVPRSRLTVYLTPEERALLEARSVSSGEAMAKILVDSALHPVAVEGVGGAGELVAQLRDYRRQLVGVATNLNQIARHANTVSEIPSGFDAVVAKVLRLHDDIDDILAGVRR</sequence>
<keyword evidence="4" id="KW-1185">Reference proteome</keyword>
<organism evidence="3 4">
    <name type="scientific">Actinomyces howellii</name>
    <dbReference type="NCBI Taxonomy" id="52771"/>
    <lineage>
        <taxon>Bacteria</taxon>
        <taxon>Bacillati</taxon>
        <taxon>Actinomycetota</taxon>
        <taxon>Actinomycetes</taxon>
        <taxon>Actinomycetales</taxon>
        <taxon>Actinomycetaceae</taxon>
        <taxon>Actinomyces</taxon>
    </lineage>
</organism>
<protein>
    <submittedName>
        <fullName evidence="3">Bacterial mobilisation protein (MobC)</fullName>
    </submittedName>
</protein>
<gene>
    <name evidence="3" type="ORF">NCTC11636_02468</name>
</gene>
<reference evidence="3 4" key="1">
    <citation type="submission" date="2018-12" db="EMBL/GenBank/DDBJ databases">
        <authorList>
            <consortium name="Pathogen Informatics"/>
        </authorList>
    </citation>
    <scope>NUCLEOTIDE SEQUENCE [LARGE SCALE GENOMIC DNA]</scope>
    <source>
        <strain evidence="3 4">NCTC11636</strain>
    </source>
</reference>
<evidence type="ECO:0000256" key="1">
    <source>
        <dbReference type="SAM" id="MobiDB-lite"/>
    </source>
</evidence>
<dbReference type="EMBL" id="LR134350">
    <property type="protein sequence ID" value="VEG29995.1"/>
    <property type="molecule type" value="Genomic_DNA"/>
</dbReference>
<dbReference type="InterPro" id="IPR008687">
    <property type="entry name" value="MobC"/>
</dbReference>
<dbReference type="Proteomes" id="UP000266895">
    <property type="component" value="Chromosome"/>
</dbReference>
<dbReference type="KEGG" id="ahw:NCTC11636_02468"/>
<evidence type="ECO:0000259" key="2">
    <source>
        <dbReference type="Pfam" id="PF05713"/>
    </source>
</evidence>
<dbReference type="AlphaFoldDB" id="A0A3S4SPG2"/>
<feature type="domain" description="Bacterial mobilisation" evidence="2">
    <location>
        <begin position="86"/>
        <end position="126"/>
    </location>
</feature>
<proteinExistence type="predicted"/>
<feature type="region of interest" description="Disordered" evidence="1">
    <location>
        <begin position="1"/>
        <end position="22"/>
    </location>
</feature>